<sequence length="167" mass="18744">MHEITKFIKLSPRREAIFHKAKQSSVEPPSPAIRLLCPTRWIVRADALKSVLDNYNALEVTWSEALDIVKDTEAKARLQGILAHMKRLQGSLAHMKHFSFYYAVALGQLILSQCDNLSRTLQNSTISAARQAVTALTVKTLSSIRSDESFDLFWTKTMKAAEALNIS</sequence>
<dbReference type="AlphaFoldDB" id="A0A1X7VR46"/>
<evidence type="ECO:0000313" key="1">
    <source>
        <dbReference type="EnsemblMetazoa" id="Aqu2.1.42826_001"/>
    </source>
</evidence>
<organism evidence="1">
    <name type="scientific">Amphimedon queenslandica</name>
    <name type="common">Sponge</name>
    <dbReference type="NCBI Taxonomy" id="400682"/>
    <lineage>
        <taxon>Eukaryota</taxon>
        <taxon>Metazoa</taxon>
        <taxon>Porifera</taxon>
        <taxon>Demospongiae</taxon>
        <taxon>Heteroscleromorpha</taxon>
        <taxon>Haplosclerida</taxon>
        <taxon>Niphatidae</taxon>
        <taxon>Amphimedon</taxon>
    </lineage>
</organism>
<accession>A0A1X7VR46</accession>
<dbReference type="OrthoDB" id="10059613at2759"/>
<protein>
    <submittedName>
        <fullName evidence="1">Uncharacterized protein</fullName>
    </submittedName>
</protein>
<name>A0A1X7VR46_AMPQE</name>
<dbReference type="EnsemblMetazoa" id="Aqu2.1.42826_001">
    <property type="protein sequence ID" value="Aqu2.1.42826_001"/>
    <property type="gene ID" value="Aqu2.1.42826"/>
</dbReference>
<dbReference type="InParanoid" id="A0A1X7VR46"/>
<proteinExistence type="predicted"/>
<reference evidence="1" key="1">
    <citation type="submission" date="2017-05" db="UniProtKB">
        <authorList>
            <consortium name="EnsemblMetazoa"/>
        </authorList>
    </citation>
    <scope>IDENTIFICATION</scope>
</reference>